<keyword evidence="2" id="KW-1185">Reference proteome</keyword>
<accession>A0ACC1RIU2</accession>
<protein>
    <submittedName>
        <fullName evidence="1">Uncharacterized protein</fullName>
    </submittedName>
</protein>
<organism evidence="1 2">
    <name type="scientific">Fusarium decemcellulare</name>
    <dbReference type="NCBI Taxonomy" id="57161"/>
    <lineage>
        <taxon>Eukaryota</taxon>
        <taxon>Fungi</taxon>
        <taxon>Dikarya</taxon>
        <taxon>Ascomycota</taxon>
        <taxon>Pezizomycotina</taxon>
        <taxon>Sordariomycetes</taxon>
        <taxon>Hypocreomycetidae</taxon>
        <taxon>Hypocreales</taxon>
        <taxon>Nectriaceae</taxon>
        <taxon>Fusarium</taxon>
        <taxon>Fusarium decemcellulare species complex</taxon>
    </lineage>
</organism>
<proteinExistence type="predicted"/>
<gene>
    <name evidence="1" type="ORF">NM208_g13723</name>
</gene>
<name>A0ACC1RIU2_9HYPO</name>
<dbReference type="EMBL" id="JANRMS010002909">
    <property type="protein sequence ID" value="KAJ3520398.1"/>
    <property type="molecule type" value="Genomic_DNA"/>
</dbReference>
<sequence length="444" mass="49295">MVPKRALVLGSRALRAAKDSSFVFQDSPSQAIKTLWAETAHQLTPELDRLRRGLLAKLCRQSLMTFVHDLCDRIDEIILNPKSQTGIDRSYLRLPMYLWPEPPASWSAGEMWARMSLYEFSSWRLRHKRSGSALLNLTHSEPPVRRLAVAFKIANERASTPSFVEVSRPRPQADENRNKVKPSKREPLLRASSAEWPCAVTLLAEADIIQEKLLLAHGLDGLRRCEGVALTRCNVVVARDTGLDEADEDGKDEPQAQNTTSTLQGDTAETPDSLILGTELGILQRKLRARHSQGISARDKCALHPGPTWYQRPWGTSFEGDLGGFKGRRAQDDDGVNTALTGLEILATYLKVGKLTMRKSRVGKNGELGRSSYLPIWAVGTCPTRLPNRGVNDPYLPSMFISNQLHSKTLAPDVVAMSKLPTTTAIRTVPLEHRLGIANCSLMH</sequence>
<dbReference type="Proteomes" id="UP001148629">
    <property type="component" value="Unassembled WGS sequence"/>
</dbReference>
<evidence type="ECO:0000313" key="2">
    <source>
        <dbReference type="Proteomes" id="UP001148629"/>
    </source>
</evidence>
<comment type="caution">
    <text evidence="1">The sequence shown here is derived from an EMBL/GenBank/DDBJ whole genome shotgun (WGS) entry which is preliminary data.</text>
</comment>
<reference evidence="1" key="1">
    <citation type="submission" date="2022-08" db="EMBL/GenBank/DDBJ databases">
        <title>Genome Sequence of Fusarium decemcellulare.</title>
        <authorList>
            <person name="Buettner E."/>
        </authorList>
    </citation>
    <scope>NUCLEOTIDE SEQUENCE</scope>
    <source>
        <strain evidence="1">Babe19</strain>
    </source>
</reference>
<evidence type="ECO:0000313" key="1">
    <source>
        <dbReference type="EMBL" id="KAJ3520398.1"/>
    </source>
</evidence>